<evidence type="ECO:0000313" key="11">
    <source>
        <dbReference type="Proteomes" id="UP000515679"/>
    </source>
</evidence>
<evidence type="ECO:0000256" key="3">
    <source>
        <dbReference type="ARBA" id="ARBA00022544"/>
    </source>
</evidence>
<dbReference type="RefSeq" id="WP_182300846.1">
    <property type="nucleotide sequence ID" value="NZ_CP041969.1"/>
</dbReference>
<evidence type="ECO:0000256" key="4">
    <source>
        <dbReference type="ARBA" id="ARBA00022729"/>
    </source>
</evidence>
<feature type="domain" description="Spore germination GerAC-like C-terminal" evidence="8">
    <location>
        <begin position="220"/>
        <end position="375"/>
    </location>
</feature>
<comment type="subcellular location">
    <subcellularLocation>
        <location evidence="1">Membrane</location>
        <topology evidence="1">Lipid-anchor</topology>
    </subcellularLocation>
</comment>
<dbReference type="Proteomes" id="UP000515679">
    <property type="component" value="Chromosome"/>
</dbReference>
<evidence type="ECO:0000259" key="8">
    <source>
        <dbReference type="Pfam" id="PF05504"/>
    </source>
</evidence>
<evidence type="ECO:0000256" key="7">
    <source>
        <dbReference type="ARBA" id="ARBA00023288"/>
    </source>
</evidence>
<dbReference type="InterPro" id="IPR008844">
    <property type="entry name" value="Spore_GerAC-like"/>
</dbReference>
<dbReference type="AlphaFoldDB" id="A0A7G5C5W6"/>
<keyword evidence="6" id="KW-0564">Palmitate</keyword>
<evidence type="ECO:0000256" key="2">
    <source>
        <dbReference type="ARBA" id="ARBA00007886"/>
    </source>
</evidence>
<dbReference type="PROSITE" id="PS51257">
    <property type="entry name" value="PROKAR_LIPOPROTEIN"/>
    <property type="match status" value="1"/>
</dbReference>
<keyword evidence="11" id="KW-1185">Reference proteome</keyword>
<keyword evidence="5" id="KW-0472">Membrane</keyword>
<dbReference type="InterPro" id="IPR057336">
    <property type="entry name" value="GerAC_N"/>
</dbReference>
<dbReference type="KEGG" id="cchl:FPL14_28085"/>
<dbReference type="Pfam" id="PF25198">
    <property type="entry name" value="Spore_GerAC_N"/>
    <property type="match status" value="1"/>
</dbReference>
<dbReference type="PANTHER" id="PTHR35789">
    <property type="entry name" value="SPORE GERMINATION PROTEIN B3"/>
    <property type="match status" value="1"/>
</dbReference>
<dbReference type="InterPro" id="IPR046953">
    <property type="entry name" value="Spore_GerAC-like_C"/>
</dbReference>
<evidence type="ECO:0000259" key="9">
    <source>
        <dbReference type="Pfam" id="PF25198"/>
    </source>
</evidence>
<organism evidence="10 11">
    <name type="scientific">Cohnella cholangitidis</name>
    <dbReference type="NCBI Taxonomy" id="2598458"/>
    <lineage>
        <taxon>Bacteria</taxon>
        <taxon>Bacillati</taxon>
        <taxon>Bacillota</taxon>
        <taxon>Bacilli</taxon>
        <taxon>Bacillales</taxon>
        <taxon>Paenibacillaceae</taxon>
        <taxon>Cohnella</taxon>
    </lineage>
</organism>
<dbReference type="NCBIfam" id="TIGR02887">
    <property type="entry name" value="spore_ger_x_C"/>
    <property type="match status" value="1"/>
</dbReference>
<evidence type="ECO:0000313" key="10">
    <source>
        <dbReference type="EMBL" id="QMV44600.1"/>
    </source>
</evidence>
<proteinExistence type="inferred from homology"/>
<feature type="domain" description="Spore germination protein N-terminal" evidence="9">
    <location>
        <begin position="25"/>
        <end position="201"/>
    </location>
</feature>
<gene>
    <name evidence="10" type="ORF">FPL14_28085</name>
</gene>
<comment type="similarity">
    <text evidence="2">Belongs to the GerABKC lipoprotein family.</text>
</comment>
<dbReference type="GO" id="GO:0016020">
    <property type="term" value="C:membrane"/>
    <property type="evidence" value="ECO:0007669"/>
    <property type="project" value="UniProtKB-SubCell"/>
</dbReference>
<keyword evidence="7" id="KW-0449">Lipoprotein</keyword>
<accession>A0A7G5C5W6</accession>
<protein>
    <submittedName>
        <fullName evidence="10">Ger(X)C family spore germination protein</fullName>
    </submittedName>
</protein>
<dbReference type="GO" id="GO:0009847">
    <property type="term" value="P:spore germination"/>
    <property type="evidence" value="ECO:0007669"/>
    <property type="project" value="InterPro"/>
</dbReference>
<sequence length="384" mass="44994">MKRIKLVRTLLAVCLIASLLTGCWDFKNIDRMNYLTTLGIDYDKNQFVVYLQSTDFSAIAKREGTPSASKQTQVIGIGKGISIGDALFQLYETEQIPIYYGHIKTLVLSKKALQKIGLVDLTDLVNRYREIRYNLWVFGTEEPMDKFLFNHPYFNLSAYDSILMKPLETYKQSSFIKPIYLNRFLADFYEKGKTAMIPILSTDKSNWKEGGKTLRELKMSGMYFFGKEKWSGELDTERLQGKQYLDKNMRRAPLILLENNKPIITFVVHTQKIKVRYSIDNGKLSYKIEVKLKAFLDEMLENMSQDEMRARIMEHIEKNIRLTYDSGREFNADVLNLGYPIYKYHHSVWKKYIRDVEDVPDIQSIKFDLQIIHSGKYKGKIHRR</sequence>
<evidence type="ECO:0000256" key="1">
    <source>
        <dbReference type="ARBA" id="ARBA00004635"/>
    </source>
</evidence>
<keyword evidence="4" id="KW-0732">Signal</keyword>
<dbReference type="InterPro" id="IPR038501">
    <property type="entry name" value="Spore_GerAC_C_sf"/>
</dbReference>
<evidence type="ECO:0000256" key="5">
    <source>
        <dbReference type="ARBA" id="ARBA00023136"/>
    </source>
</evidence>
<name>A0A7G5C5W6_9BACL</name>
<reference evidence="10 11" key="1">
    <citation type="submission" date="2019-07" db="EMBL/GenBank/DDBJ databases">
        <authorList>
            <person name="Kim J.K."/>
            <person name="Cheong H.-M."/>
            <person name="Choi Y."/>
            <person name="Hwang K.J."/>
            <person name="Lee S."/>
            <person name="Choi C."/>
        </authorList>
    </citation>
    <scope>NUCLEOTIDE SEQUENCE [LARGE SCALE GENOMIC DNA]</scope>
    <source>
        <strain evidence="10 11">KS 22</strain>
    </source>
</reference>
<dbReference type="Gene3D" id="3.30.300.210">
    <property type="entry name" value="Nutrient germinant receptor protein C, domain 3"/>
    <property type="match status" value="1"/>
</dbReference>
<dbReference type="Pfam" id="PF05504">
    <property type="entry name" value="Spore_GerAC"/>
    <property type="match status" value="1"/>
</dbReference>
<dbReference type="EMBL" id="CP041969">
    <property type="protein sequence ID" value="QMV44600.1"/>
    <property type="molecule type" value="Genomic_DNA"/>
</dbReference>
<evidence type="ECO:0000256" key="6">
    <source>
        <dbReference type="ARBA" id="ARBA00023139"/>
    </source>
</evidence>
<keyword evidence="3" id="KW-0309">Germination</keyword>
<dbReference type="PANTHER" id="PTHR35789:SF1">
    <property type="entry name" value="SPORE GERMINATION PROTEIN B3"/>
    <property type="match status" value="1"/>
</dbReference>